<protein>
    <submittedName>
        <fullName evidence="1">Uncharacterized protein</fullName>
    </submittedName>
</protein>
<reference evidence="1 2" key="1">
    <citation type="submission" date="2023-12" db="EMBL/GenBank/DDBJ databases">
        <title>Gut-associated functions are favored during microbiome assembly across C. elegans life.</title>
        <authorList>
            <person name="Zimmermann J."/>
        </authorList>
    </citation>
    <scope>NUCLEOTIDE SEQUENCE [LARGE SCALE GENOMIC DNA]</scope>
    <source>
        <strain evidence="1 2">JUb134</strain>
    </source>
</reference>
<keyword evidence="2" id="KW-1185">Reference proteome</keyword>
<dbReference type="RefSeq" id="WP_272695210.1">
    <property type="nucleotide sequence ID" value="NZ_BAAAEL010000001.1"/>
</dbReference>
<sequence>MERPTTKGLLPRAPLGHSPAALLRQKLDVTITTPAERARGRNQE</sequence>
<organism evidence="1 2">
    <name type="scientific">Sphingomonas molluscorum</name>
    <dbReference type="NCBI Taxonomy" id="418184"/>
    <lineage>
        <taxon>Bacteria</taxon>
        <taxon>Pseudomonadati</taxon>
        <taxon>Pseudomonadota</taxon>
        <taxon>Alphaproteobacteria</taxon>
        <taxon>Sphingomonadales</taxon>
        <taxon>Sphingomonadaceae</taxon>
        <taxon>Sphingomonas</taxon>
    </lineage>
</organism>
<comment type="caution">
    <text evidence="1">The sequence shown here is derived from an EMBL/GenBank/DDBJ whole genome shotgun (WGS) entry which is preliminary data.</text>
</comment>
<evidence type="ECO:0000313" key="1">
    <source>
        <dbReference type="EMBL" id="MEJ5094203.1"/>
    </source>
</evidence>
<dbReference type="EMBL" id="JBBGZA010000001">
    <property type="protein sequence ID" value="MEJ5094203.1"/>
    <property type="molecule type" value="Genomic_DNA"/>
</dbReference>
<accession>A0ABU8Q3I1</accession>
<name>A0ABU8Q3I1_9SPHN</name>
<dbReference type="Proteomes" id="UP001380365">
    <property type="component" value="Unassembled WGS sequence"/>
</dbReference>
<proteinExistence type="predicted"/>
<gene>
    <name evidence="1" type="ORF">WH159_06590</name>
</gene>
<evidence type="ECO:0000313" key="2">
    <source>
        <dbReference type="Proteomes" id="UP001380365"/>
    </source>
</evidence>